<dbReference type="EMBL" id="BTGU01000033">
    <property type="protein sequence ID" value="GMN50093.1"/>
    <property type="molecule type" value="Genomic_DNA"/>
</dbReference>
<feature type="compositionally biased region" description="Polar residues" evidence="1">
    <location>
        <begin position="184"/>
        <end position="202"/>
    </location>
</feature>
<protein>
    <submittedName>
        <fullName evidence="2">Uncharacterized protein</fullName>
    </submittedName>
</protein>
<feature type="region of interest" description="Disordered" evidence="1">
    <location>
        <begin position="165"/>
        <end position="226"/>
    </location>
</feature>
<feature type="region of interest" description="Disordered" evidence="1">
    <location>
        <begin position="1"/>
        <end position="27"/>
    </location>
</feature>
<dbReference type="PANTHER" id="PTHR34555">
    <property type="entry name" value="INTEGRAL MEMBRANE HEMOLYSIN-III-LIKE PROTEIN"/>
    <property type="match status" value="1"/>
</dbReference>
<dbReference type="AlphaFoldDB" id="A0AA88D8R7"/>
<evidence type="ECO:0000313" key="2">
    <source>
        <dbReference type="EMBL" id="GMN50093.1"/>
    </source>
</evidence>
<feature type="compositionally biased region" description="Low complexity" evidence="1">
    <location>
        <begin position="88"/>
        <end position="98"/>
    </location>
</feature>
<evidence type="ECO:0000313" key="3">
    <source>
        <dbReference type="Proteomes" id="UP001187192"/>
    </source>
</evidence>
<reference evidence="2" key="1">
    <citation type="submission" date="2023-07" db="EMBL/GenBank/DDBJ databases">
        <title>draft genome sequence of fig (Ficus carica).</title>
        <authorList>
            <person name="Takahashi T."/>
            <person name="Nishimura K."/>
        </authorList>
    </citation>
    <scope>NUCLEOTIDE SEQUENCE</scope>
</reference>
<accession>A0AA88D8R7</accession>
<feature type="compositionally biased region" description="Polar residues" evidence="1">
    <location>
        <begin position="44"/>
        <end position="58"/>
    </location>
</feature>
<comment type="caution">
    <text evidence="2">The sequence shown here is derived from an EMBL/GenBank/DDBJ whole genome shotgun (WGS) entry which is preliminary data.</text>
</comment>
<dbReference type="Proteomes" id="UP001187192">
    <property type="component" value="Unassembled WGS sequence"/>
</dbReference>
<proteinExistence type="predicted"/>
<dbReference type="PANTHER" id="PTHR34555:SF1">
    <property type="entry name" value="INTEGRAL MEMBRANE HEMOLYSIN-III-LIKE PROTEIN"/>
    <property type="match status" value="1"/>
</dbReference>
<gene>
    <name evidence="2" type="ORF">TIFTF001_019245</name>
</gene>
<organism evidence="2 3">
    <name type="scientific">Ficus carica</name>
    <name type="common">Common fig</name>
    <dbReference type="NCBI Taxonomy" id="3494"/>
    <lineage>
        <taxon>Eukaryota</taxon>
        <taxon>Viridiplantae</taxon>
        <taxon>Streptophyta</taxon>
        <taxon>Embryophyta</taxon>
        <taxon>Tracheophyta</taxon>
        <taxon>Spermatophyta</taxon>
        <taxon>Magnoliopsida</taxon>
        <taxon>eudicotyledons</taxon>
        <taxon>Gunneridae</taxon>
        <taxon>Pentapetalae</taxon>
        <taxon>rosids</taxon>
        <taxon>fabids</taxon>
        <taxon>Rosales</taxon>
        <taxon>Moraceae</taxon>
        <taxon>Ficeae</taxon>
        <taxon>Ficus</taxon>
    </lineage>
</organism>
<keyword evidence="3" id="KW-1185">Reference proteome</keyword>
<name>A0AA88D8R7_FICCA</name>
<evidence type="ECO:0000256" key="1">
    <source>
        <dbReference type="SAM" id="MobiDB-lite"/>
    </source>
</evidence>
<sequence length="330" mass="36219">MVQQTIDSKFSEYGMGNSETDLPTGDKQLPVAIKKTVLRDLQNNNKITVPNSNGNSSLLKERGPITNTPTLSGTKRALPECPESPTQHHSPNNNNSPNGHLVYVRRKSEAELGKGSTCDSANINTNCLDTRQLGQQQEATQPISQIKEPKVSCFPAIAPFLASSSMISSGKPSVPPTFGKSGTRLASTESNHHPVSSASPADSNHHPRVSASPAEPNLDPRVSASPTMDNLKALRNMHWEDRYYRLQLLLKKLDQSQQEEYVKMLQSLSSVELSRHAVELEKRSIQLSLEEVAEDIRVAKELQRVGVLNVLGKPLKPTILPSTDPDRPEK</sequence>
<feature type="region of interest" description="Disordered" evidence="1">
    <location>
        <begin position="44"/>
        <end position="100"/>
    </location>
</feature>